<protein>
    <submittedName>
        <fullName evidence="2">Uncharacterized protein</fullName>
    </submittedName>
</protein>
<dbReference type="RefSeq" id="XP_073810097.1">
    <property type="nucleotide sequence ID" value="XM_073953996.1"/>
</dbReference>
<dbReference type="Proteomes" id="UP000000437">
    <property type="component" value="Chromosome 1"/>
</dbReference>
<gene>
    <name evidence="2" type="primary">LOC101884727</name>
</gene>
<reference evidence="2" key="1">
    <citation type="submission" date="2025-08" db="UniProtKB">
        <authorList>
            <consortium name="RefSeq"/>
        </authorList>
    </citation>
    <scope>IDENTIFICATION</scope>
    <source>
        <strain evidence="2">Tuebingen</strain>
        <tissue evidence="2">Fibroblasts and whole tissue</tissue>
    </source>
</reference>
<name>A0AC58JUC7_DANRE</name>
<organism evidence="1 2">
    <name type="scientific">Danio rerio</name>
    <name type="common">Zebrafish</name>
    <name type="synonym">Brachydanio rerio</name>
    <dbReference type="NCBI Taxonomy" id="7955"/>
    <lineage>
        <taxon>Eukaryota</taxon>
        <taxon>Metazoa</taxon>
        <taxon>Chordata</taxon>
        <taxon>Craniata</taxon>
        <taxon>Vertebrata</taxon>
        <taxon>Euteleostomi</taxon>
        <taxon>Actinopterygii</taxon>
        <taxon>Neopterygii</taxon>
        <taxon>Teleostei</taxon>
        <taxon>Ostariophysi</taxon>
        <taxon>Cypriniformes</taxon>
        <taxon>Danionidae</taxon>
        <taxon>Danioninae</taxon>
        <taxon>Danio</taxon>
    </lineage>
</organism>
<sequence length="1912" mass="215773">MSASSKSSVRSARSGKSSASSESVTRARARAEAAKVRASYASQEAKLKIEKATREAQNQLETVKLDTELEVLTLQREADVAAVEAQVLEDAEIEMHAAAEKGESEEKVKIERTSEYVNSQLNLSRHSPSARFSALPNAPASHADSHNSFITWSPPLKDPSHTQSINDKPKYQDADFVHLPAANLSSPSTGIIKSEVDRTNPFMNIHAKPYIPQCIPSTSTSPQAEPLAQYLARRDLVCSGLYQFDDKPENYRSWCSSFTSAAREVNLTATQELDLMTKWLGRESGEMVRRIRSVHVSNPNLALYKAWERLRECYAAPEIIERSLFQRLDSFPRITAKDHIKLRELGDLLMEIQGAKEDGYLTSLLYLDTSRGIAPIVDKLPYGLQDKWVTSGSWYKESHGRFPPFDYFCSFVCHEAKKRNDPSFMYQSSAMTTVKSDKFTGKSFHTNKPISVHKTDVCAVKEDPNKICPLHNKPHPLKKCRTFRNKLLDDRKAFLKEKGICFKCCSSISHHAKECKSFVKCFECNSTNHDTAMHPGPSPQVVKSLPPSQEDGGEGEDNSDMTSVNTSCTEVCGPGQWGRSCSKICLVKLYPKGNKDMAIKAYVILDDQSNRSLARPEFFELFNLESEQFTYNLRTCSGTVETSGRKAEGFQIESLDGRVLISLPPLIECHEIMNNRFEIPTPNAVLHQPHLRHIAKYIPDLEPEAEILLLLGRDVIRAHKVRQQVNGPNNAPFAQRLDLGWVVIGEVCLGNVHKPTVNTFKTSVLETGRHSIFQPCTSFMQVKEKQQSSVFKKATEMTLGQTVFCKTEHDNKPAPSVEDTTFLKIMDTNVFRNESNSWVAPLPFKEPRQRLPNNKEQAINRFSSLQRTLKRKPEMQQQYVEFMEKIFTNGHAEVAPPLKEGDECWYLPTFGVYHPQKPNQIRVVFDSSACYSGVSLNDVLLTGPDLNNSLVGVLLRFRKERVAILADIQQMFHCFLVRDDHRNFLRFLWYKDNDVNKEIIEYRMNVHVFGNRPSPAVAIYGLRRAIREGAKDHGEDTIKFVERHFYVDDGVVSVPSEAEAIDLLQRTQASLAESNLRLHKFASNSQIVMKAFPPEDCAPVIKDLDLSGETSPTQRSLGLLWEISTDTFTYSTSTTTKPFTRRGVLSTVNSVFDPLGLLAPVTIQGRALLRELTSESADWDTSLPEVKLNKWVAWRSSLQELEKLHVSRTYTKTSLTEAVHTELCVFSDASTKAIGAVAYLKVLQKDGQVEVGFVMGKAKLAPLSEPTIPRLELCAAVLAVEMADLIKDELDLELNDIRFFTDSKVVLGYIYNESKRFYVYVHNRVQRIRQSSRPEQWHYVRTEENPADHASRSLPASCLAQTSWFTGPSFLRQPPAEKTKSSKMFELIEPENDAEIRPQIQTCATYLEEAGLISTRFQRFSTFTSLVRGVALLVHVAKSFKHSNQNSNCKGWHRCDLPRTPDELDQARNVVLKATQKAAFAKELSALLADQPVSKNSRLRKLSPIMEGNFICVGGRLKHSEISTAEKNPIILPKESHTSLLLIRHHHEQVKHQGRHLTEGAIRAAGLWILGAKSLINSVLHKCITCRKLRGKFEEQHMADLPSERLKICPPFTYVGLDVFGPWSVTTRRTRGGQAESKRWAIMFGCMSSRAVHIEVIESMDASSCINALRRFFALRGPAKQLRSDCGTNFVGACKELGMDKMVQRYLSEQGCSWEFNPPHSSHMGGSWERLIGIARRILDSMFLQLKARLTHEVLCTLLAEVTAIINARPLLPVSADPQQPFILSPSVLLTQKTGVPPPPGDFSDKDLYTKQWRQVQALANQFWTRWSREYLPCLQHRPKWTVPRRNLQVGDLVLLRDKQIARNCWPMARVSAVFPGKDGYVRKVEVSTTDQGNIKTFLRPISEVVLLLPKD</sequence>
<proteinExistence type="predicted"/>
<accession>A0AC58JUC7</accession>
<evidence type="ECO:0000313" key="2">
    <source>
        <dbReference type="RefSeq" id="XP_073810097.1"/>
    </source>
</evidence>
<keyword evidence="1" id="KW-1185">Reference proteome</keyword>
<evidence type="ECO:0000313" key="1">
    <source>
        <dbReference type="Proteomes" id="UP000000437"/>
    </source>
</evidence>